<dbReference type="InterPro" id="IPR006143">
    <property type="entry name" value="RND_pump_MFP"/>
</dbReference>
<feature type="chain" id="PRO_5034224825" evidence="3">
    <location>
        <begin position="24"/>
        <end position="367"/>
    </location>
</feature>
<feature type="coiled-coil region" evidence="2">
    <location>
        <begin position="93"/>
        <end position="122"/>
    </location>
</feature>
<organism evidence="8 9">
    <name type="scientific">Plesiomonas shigelloides</name>
    <name type="common">Aeromonas shigelloides</name>
    <dbReference type="NCBI Taxonomy" id="703"/>
    <lineage>
        <taxon>Bacteria</taxon>
        <taxon>Pseudomonadati</taxon>
        <taxon>Pseudomonadota</taxon>
        <taxon>Gammaproteobacteria</taxon>
        <taxon>Enterobacterales</taxon>
        <taxon>Enterobacteriaceae</taxon>
        <taxon>Plesiomonas</taxon>
    </lineage>
</organism>
<dbReference type="SUPFAM" id="SSF111369">
    <property type="entry name" value="HlyD-like secretion proteins"/>
    <property type="match status" value="1"/>
</dbReference>
<name>A0A8I2B5J5_PLESH</name>
<dbReference type="RefSeq" id="WP_152148595.1">
    <property type="nucleotide sequence ID" value="NZ_JAFNAA010000010.1"/>
</dbReference>
<evidence type="ECO:0000259" key="6">
    <source>
        <dbReference type="Pfam" id="PF25954"/>
    </source>
</evidence>
<gene>
    <name evidence="8" type="ORF">J2R62_10645</name>
</gene>
<evidence type="ECO:0000256" key="3">
    <source>
        <dbReference type="SAM" id="SignalP"/>
    </source>
</evidence>
<proteinExistence type="inferred from homology"/>
<comment type="caution">
    <text evidence="8">The sequence shown here is derived from an EMBL/GenBank/DDBJ whole genome shotgun (WGS) entry which is preliminary data.</text>
</comment>
<dbReference type="AlphaFoldDB" id="A0A8I2B5J5"/>
<evidence type="ECO:0000313" key="9">
    <source>
        <dbReference type="Proteomes" id="UP000664658"/>
    </source>
</evidence>
<accession>A0A8I2B5J5</accession>
<dbReference type="Proteomes" id="UP000664658">
    <property type="component" value="Unassembled WGS sequence"/>
</dbReference>
<dbReference type="FunFam" id="2.40.30.170:FF:000010">
    <property type="entry name" value="Efflux RND transporter periplasmic adaptor subunit"/>
    <property type="match status" value="1"/>
</dbReference>
<evidence type="ECO:0000259" key="5">
    <source>
        <dbReference type="Pfam" id="PF25917"/>
    </source>
</evidence>
<keyword evidence="2" id="KW-0175">Coiled coil</keyword>
<dbReference type="Pfam" id="PF25989">
    <property type="entry name" value="YknX_C"/>
    <property type="match status" value="1"/>
</dbReference>
<evidence type="ECO:0000259" key="7">
    <source>
        <dbReference type="Pfam" id="PF25989"/>
    </source>
</evidence>
<reference evidence="8" key="1">
    <citation type="submission" date="2021-03" db="EMBL/GenBank/DDBJ databases">
        <title>Plesiomonas shigelloides zfcc0051, isolated from zebrafish feces.</title>
        <authorList>
            <person name="Vanderhoek Z."/>
            <person name="Gaulke C."/>
        </authorList>
    </citation>
    <scope>NUCLEOTIDE SEQUENCE</scope>
    <source>
        <strain evidence="8">Zfcc0051</strain>
    </source>
</reference>
<feature type="signal peptide" evidence="3">
    <location>
        <begin position="1"/>
        <end position="23"/>
    </location>
</feature>
<feature type="domain" description="Multidrug resistance protein MdtA-like alpha-helical hairpin" evidence="4">
    <location>
        <begin position="96"/>
        <end position="157"/>
    </location>
</feature>
<dbReference type="InterPro" id="IPR058637">
    <property type="entry name" value="YknX-like_C"/>
</dbReference>
<dbReference type="PANTHER" id="PTHR30469">
    <property type="entry name" value="MULTIDRUG RESISTANCE PROTEIN MDTA"/>
    <property type="match status" value="1"/>
</dbReference>
<comment type="similarity">
    <text evidence="1">Belongs to the membrane fusion protein (MFP) (TC 8.A.1) family.</text>
</comment>
<dbReference type="EMBL" id="JAFNAA010000010">
    <property type="protein sequence ID" value="MBO1108673.1"/>
    <property type="molecule type" value="Genomic_DNA"/>
</dbReference>
<feature type="domain" description="YknX-like C-terminal permuted SH3-like" evidence="7">
    <location>
        <begin position="276"/>
        <end position="340"/>
    </location>
</feature>
<dbReference type="Gene3D" id="1.10.287.470">
    <property type="entry name" value="Helix hairpin bin"/>
    <property type="match status" value="1"/>
</dbReference>
<dbReference type="Pfam" id="PF25954">
    <property type="entry name" value="Beta-barrel_RND_2"/>
    <property type="match status" value="1"/>
</dbReference>
<dbReference type="GO" id="GO:1990281">
    <property type="term" value="C:efflux pump complex"/>
    <property type="evidence" value="ECO:0007669"/>
    <property type="project" value="TreeGrafter"/>
</dbReference>
<feature type="domain" description="CusB-like beta-barrel" evidence="6">
    <location>
        <begin position="195"/>
        <end position="267"/>
    </location>
</feature>
<sequence length="367" mass="38910">MTGIVVRCSVALMLGWLSSTALAQGKPDAQAVKAVSVGVQPVEEAVLSRKLPLVGSLIARQGITLQSQVEANLVRVNMPQSGPVQQGQVLLQLDDAQAQAALAEARATATDAERKLQELSRLAKVKAVSNTELESQRAAVAIAKAKVASAQATVDNYRIVAPFSGEVGLYTLTPGQLIKKDTAITSLDDLSQMTLDISVPEKFLSQLSIGSPVSATTDALPGEVFSGVVAHKDIRLDNITLNGKVRIRFENPQHLLRPGMLVKAELQLDTRKLPLIPSRALLFQGEQRYVFVVEDGKAVQKPIRIERIYDDQVAVADGLRAGDQLVVDGTVKLRPGVAVQALPMTGAKAAVSAPAATSKDASGKVLP</sequence>
<dbReference type="GO" id="GO:0015562">
    <property type="term" value="F:efflux transmembrane transporter activity"/>
    <property type="evidence" value="ECO:0007669"/>
    <property type="project" value="TreeGrafter"/>
</dbReference>
<dbReference type="InterPro" id="IPR058625">
    <property type="entry name" value="MdtA-like_BSH"/>
</dbReference>
<dbReference type="InterPro" id="IPR058792">
    <property type="entry name" value="Beta-barrel_RND_2"/>
</dbReference>
<feature type="domain" description="Multidrug resistance protein MdtA-like barrel-sandwich hybrid" evidence="5">
    <location>
        <begin position="63"/>
        <end position="181"/>
    </location>
</feature>
<evidence type="ECO:0000256" key="1">
    <source>
        <dbReference type="ARBA" id="ARBA00009477"/>
    </source>
</evidence>
<evidence type="ECO:0000256" key="2">
    <source>
        <dbReference type="SAM" id="Coils"/>
    </source>
</evidence>
<dbReference type="InterPro" id="IPR058624">
    <property type="entry name" value="MdtA-like_HH"/>
</dbReference>
<dbReference type="Pfam" id="PF25917">
    <property type="entry name" value="BSH_RND"/>
    <property type="match status" value="1"/>
</dbReference>
<evidence type="ECO:0000313" key="8">
    <source>
        <dbReference type="EMBL" id="MBO1108673.1"/>
    </source>
</evidence>
<evidence type="ECO:0000259" key="4">
    <source>
        <dbReference type="Pfam" id="PF25876"/>
    </source>
</evidence>
<dbReference type="PANTHER" id="PTHR30469:SF13">
    <property type="entry name" value="HAE1 FAMILY EFFLUX PUMP MFP COMPONENT"/>
    <property type="match status" value="1"/>
</dbReference>
<dbReference type="Gene3D" id="2.40.50.100">
    <property type="match status" value="1"/>
</dbReference>
<protein>
    <submittedName>
        <fullName evidence="8">Efflux RND transporter periplasmic adaptor subunit</fullName>
    </submittedName>
</protein>
<dbReference type="Pfam" id="PF25876">
    <property type="entry name" value="HH_MFP_RND"/>
    <property type="match status" value="1"/>
</dbReference>
<dbReference type="Gene3D" id="2.40.30.170">
    <property type="match status" value="1"/>
</dbReference>
<dbReference type="Gene3D" id="2.40.420.20">
    <property type="match status" value="1"/>
</dbReference>
<dbReference type="NCBIfam" id="TIGR01730">
    <property type="entry name" value="RND_mfp"/>
    <property type="match status" value="1"/>
</dbReference>
<keyword evidence="3" id="KW-0732">Signal</keyword>